<keyword evidence="3" id="KW-1185">Reference proteome</keyword>
<feature type="compositionally biased region" description="Basic residues" evidence="1">
    <location>
        <begin position="142"/>
        <end position="152"/>
    </location>
</feature>
<protein>
    <submittedName>
        <fullName evidence="2">Uncharacterized protein</fullName>
    </submittedName>
</protein>
<accession>A0A8T0R0M4</accession>
<evidence type="ECO:0000313" key="3">
    <source>
        <dbReference type="Proteomes" id="UP000823388"/>
    </source>
</evidence>
<proteinExistence type="predicted"/>
<feature type="region of interest" description="Disordered" evidence="1">
    <location>
        <begin position="131"/>
        <end position="161"/>
    </location>
</feature>
<evidence type="ECO:0000256" key="1">
    <source>
        <dbReference type="SAM" id="MobiDB-lite"/>
    </source>
</evidence>
<comment type="caution">
    <text evidence="2">The sequence shown here is derived from an EMBL/GenBank/DDBJ whole genome shotgun (WGS) entry which is preliminary data.</text>
</comment>
<name>A0A8T0R0M4_PANVG</name>
<feature type="region of interest" description="Disordered" evidence="1">
    <location>
        <begin position="53"/>
        <end position="97"/>
    </location>
</feature>
<evidence type="ECO:0000313" key="2">
    <source>
        <dbReference type="EMBL" id="KAG2579081.1"/>
    </source>
</evidence>
<organism evidence="2 3">
    <name type="scientific">Panicum virgatum</name>
    <name type="common">Blackwell switchgrass</name>
    <dbReference type="NCBI Taxonomy" id="38727"/>
    <lineage>
        <taxon>Eukaryota</taxon>
        <taxon>Viridiplantae</taxon>
        <taxon>Streptophyta</taxon>
        <taxon>Embryophyta</taxon>
        <taxon>Tracheophyta</taxon>
        <taxon>Spermatophyta</taxon>
        <taxon>Magnoliopsida</taxon>
        <taxon>Liliopsida</taxon>
        <taxon>Poales</taxon>
        <taxon>Poaceae</taxon>
        <taxon>PACMAD clade</taxon>
        <taxon>Panicoideae</taxon>
        <taxon>Panicodae</taxon>
        <taxon>Paniceae</taxon>
        <taxon>Panicinae</taxon>
        <taxon>Panicum</taxon>
        <taxon>Panicum sect. Hiantes</taxon>
    </lineage>
</organism>
<dbReference type="EMBL" id="CM029048">
    <property type="protein sequence ID" value="KAG2579081.1"/>
    <property type="molecule type" value="Genomic_DNA"/>
</dbReference>
<gene>
    <name evidence="2" type="ORF">PVAP13_6NG147703</name>
</gene>
<sequence length="161" mass="17614">MASSFELKPTYRPLERPGRSALNRVRALFIFLLRPARARRRLRLVVKLPPFLSSTNRRRGTTRRRRDGSALGVEPLGPPEARGGTIAAPTGGGRCRAAPRLRATPFLSPDAAGPCLYPATRPAARQVMVDREARGECPARSPRARGLHRPLRPRGAGPGLE</sequence>
<reference evidence="2" key="1">
    <citation type="submission" date="2020-05" db="EMBL/GenBank/DDBJ databases">
        <title>WGS assembly of Panicum virgatum.</title>
        <authorList>
            <person name="Lovell J.T."/>
            <person name="Jenkins J."/>
            <person name="Shu S."/>
            <person name="Juenger T.E."/>
            <person name="Schmutz J."/>
        </authorList>
    </citation>
    <scope>NUCLEOTIDE SEQUENCE</scope>
    <source>
        <strain evidence="2">AP13</strain>
    </source>
</reference>
<dbReference type="Proteomes" id="UP000823388">
    <property type="component" value="Chromosome 6N"/>
</dbReference>
<dbReference type="AlphaFoldDB" id="A0A8T0R0M4"/>
<feature type="compositionally biased region" description="Basic residues" evidence="1">
    <location>
        <begin position="56"/>
        <end position="66"/>
    </location>
</feature>